<evidence type="ECO:0000256" key="3">
    <source>
        <dbReference type="ARBA" id="ARBA00023054"/>
    </source>
</evidence>
<feature type="domain" description="Flagellar hook-associated protein 2 N-terminal" evidence="6">
    <location>
        <begin position="11"/>
        <end position="109"/>
    </location>
</feature>
<evidence type="ECO:0000313" key="9">
    <source>
        <dbReference type="Proteomes" id="UP000307510"/>
    </source>
</evidence>
<evidence type="ECO:0000256" key="4">
    <source>
        <dbReference type="ARBA" id="ARBA00023143"/>
    </source>
</evidence>
<keyword evidence="3" id="KW-0175">Coiled coil</keyword>
<dbReference type="GO" id="GO:0005576">
    <property type="term" value="C:extracellular region"/>
    <property type="evidence" value="ECO:0007669"/>
    <property type="project" value="UniProtKB-SubCell"/>
</dbReference>
<feature type="domain" description="Flagellar hook-associated protein 2 C-terminal" evidence="7">
    <location>
        <begin position="223"/>
        <end position="448"/>
    </location>
</feature>
<evidence type="ECO:0000256" key="2">
    <source>
        <dbReference type="ARBA" id="ARBA00011255"/>
    </source>
</evidence>
<accession>A0A5R9A0P6</accession>
<dbReference type="InterPro" id="IPR040026">
    <property type="entry name" value="FliD"/>
</dbReference>
<dbReference type="GO" id="GO:0071973">
    <property type="term" value="P:bacterial-type flagellum-dependent cell motility"/>
    <property type="evidence" value="ECO:0007669"/>
    <property type="project" value="TreeGrafter"/>
</dbReference>
<evidence type="ECO:0000256" key="1">
    <source>
        <dbReference type="ARBA" id="ARBA00009764"/>
    </source>
</evidence>
<comment type="similarity">
    <text evidence="1 5">Belongs to the FliD family.</text>
</comment>
<dbReference type="GO" id="GO:0009424">
    <property type="term" value="C:bacterial-type flagellum hook"/>
    <property type="evidence" value="ECO:0007669"/>
    <property type="project" value="UniProtKB-UniRule"/>
</dbReference>
<dbReference type="RefSeq" id="WP_138215097.1">
    <property type="nucleotide sequence ID" value="NZ_VASG01000005.1"/>
</dbReference>
<name>A0A5R9A0P6_PSENT</name>
<reference evidence="8 9" key="1">
    <citation type="submission" date="2019-05" db="EMBL/GenBank/DDBJ databases">
        <authorList>
            <person name="Moore K."/>
            <person name="O'Neill P."/>
            <person name="Farbos A."/>
            <person name="Studholme D.J."/>
        </authorList>
    </citation>
    <scope>NUCLEOTIDE SEQUENCE [LARGE SCALE GENOMIC DNA]</scope>
    <source>
        <strain evidence="8 9">DSM 9128</strain>
    </source>
</reference>
<dbReference type="InterPro" id="IPR010810">
    <property type="entry name" value="Flagellin_hook_IN_motif"/>
</dbReference>
<comment type="caution">
    <text evidence="8">The sequence shown here is derived from an EMBL/GenBank/DDBJ whole genome shotgun (WGS) entry which is preliminary data.</text>
</comment>
<dbReference type="AlphaFoldDB" id="A0A5R9A0P6"/>
<evidence type="ECO:0000256" key="5">
    <source>
        <dbReference type="RuleBase" id="RU362066"/>
    </source>
</evidence>
<dbReference type="Pfam" id="PF02465">
    <property type="entry name" value="FliD_N"/>
    <property type="match status" value="1"/>
</dbReference>
<dbReference type="GO" id="GO:0007155">
    <property type="term" value="P:cell adhesion"/>
    <property type="evidence" value="ECO:0007669"/>
    <property type="project" value="InterPro"/>
</dbReference>
<keyword evidence="4 5" id="KW-0975">Bacterial flagellum</keyword>
<protein>
    <recommendedName>
        <fullName evidence="5">Flagellar hook-associated protein 2</fullName>
        <shortName evidence="5">HAP2</shortName>
    </recommendedName>
    <alternativeName>
        <fullName evidence="5">Flagellar cap protein</fullName>
    </alternativeName>
</protein>
<dbReference type="InterPro" id="IPR003481">
    <property type="entry name" value="FliD_N"/>
</dbReference>
<dbReference type="PANTHER" id="PTHR30288">
    <property type="entry name" value="FLAGELLAR CAP/ASSEMBLY PROTEIN FLID"/>
    <property type="match status" value="1"/>
</dbReference>
<sequence>MAGTSINGVGSGYDIDSIVTSLVNAQKAPKQSQITNQKTATNTTLSGIGSLKSALSTFQTALSKLNDSSSNSFAGLAVKSSNTDALTATLGTGAAAGTYKIEVKNLATSSKVATQYIDKAATFGAGTLSISQGSSTYKVSVAAGASLSDIRDSINSQLKSSGLTANIITDSNGPRLVLGSSVTGSGSDISIATTGDASLGVLKIDGAGTKASATTGGYVDEPAKNASYTIDGLEMSSSVNKITSAISGVEFDLVDEGKSTVTVDTNTDGLKTSVQSFVDAYNALMTSINSLTKITNTTDADGNPTTSAASLASDAMTRTLLNTMRSELVGSSTEGGSIKLLSQLGISTKTDGTLAVDSDKLDKALEQNFASVQGFFTGSGGLLSRMSGNLDAYTKTNGLLDQRTSALNGTLSDLADQQTKLTDRMDKLTTTLMAKYNAMDSLVAQLNATKSSVLTTLNALNKSSSSDS</sequence>
<keyword evidence="5" id="KW-0964">Secreted</keyword>
<reference evidence="9" key="2">
    <citation type="submission" date="2019-06" db="EMBL/GenBank/DDBJ databases">
        <title>AzeR, a transcriptional regulator that responds to azelaic acid in Pseudomonas nitroreducens.</title>
        <authorList>
            <person name="Bez C."/>
            <person name="Javvadi S.G."/>
            <person name="Bertani I."/>
            <person name="Devescovi G."/>
            <person name="Studholme D.J."/>
            <person name="Geller A."/>
            <person name="Levy A."/>
            <person name="Venturi V."/>
        </authorList>
    </citation>
    <scope>NUCLEOTIDE SEQUENCE [LARGE SCALE GENOMIC DNA]</scope>
    <source>
        <strain evidence="9">DSM 9128</strain>
    </source>
</reference>
<dbReference type="GO" id="GO:0009421">
    <property type="term" value="C:bacterial-type flagellum filament cap"/>
    <property type="evidence" value="ECO:0007669"/>
    <property type="project" value="InterPro"/>
</dbReference>
<dbReference type="EMBL" id="VASG01000005">
    <property type="protein sequence ID" value="TLP72268.1"/>
    <property type="molecule type" value="Genomic_DNA"/>
</dbReference>
<evidence type="ECO:0000259" key="6">
    <source>
        <dbReference type="Pfam" id="PF02465"/>
    </source>
</evidence>
<keyword evidence="8" id="KW-0282">Flagellum</keyword>
<dbReference type="InterPro" id="IPR010809">
    <property type="entry name" value="FliD_C"/>
</dbReference>
<keyword evidence="8" id="KW-0966">Cell projection</keyword>
<comment type="subcellular location">
    <subcellularLocation>
        <location evidence="5">Secreted</location>
    </subcellularLocation>
    <subcellularLocation>
        <location evidence="5">Bacterial flagellum</location>
    </subcellularLocation>
</comment>
<dbReference type="Proteomes" id="UP000307510">
    <property type="component" value="Unassembled WGS sequence"/>
</dbReference>
<comment type="subunit">
    <text evidence="2 5">Homopentamer.</text>
</comment>
<comment type="function">
    <text evidence="5">Required for morphogenesis and for the elongation of the flagellar filament by facilitating polymerization of the flagellin monomers at the tip of growing filament. Forms a capping structure, which prevents flagellin subunits (transported through the central channel of the flagellum) from leaking out without polymerization at the distal end.</text>
</comment>
<evidence type="ECO:0000259" key="7">
    <source>
        <dbReference type="Pfam" id="PF07195"/>
    </source>
</evidence>
<proteinExistence type="inferred from homology"/>
<dbReference type="Pfam" id="PF07195">
    <property type="entry name" value="FliD_C"/>
    <property type="match status" value="1"/>
</dbReference>
<gene>
    <name evidence="8" type="ORF">FEA48_18440</name>
</gene>
<evidence type="ECO:0000313" key="8">
    <source>
        <dbReference type="EMBL" id="TLP72268.1"/>
    </source>
</evidence>
<keyword evidence="8" id="KW-0969">Cilium</keyword>
<dbReference type="Pfam" id="PF07196">
    <property type="entry name" value="Flagellin_IN"/>
    <property type="match status" value="1"/>
</dbReference>
<organism evidence="8 9">
    <name type="scientific">Pseudomonas nitroreducens</name>
    <dbReference type="NCBI Taxonomy" id="46680"/>
    <lineage>
        <taxon>Bacteria</taxon>
        <taxon>Pseudomonadati</taxon>
        <taxon>Pseudomonadota</taxon>
        <taxon>Gammaproteobacteria</taxon>
        <taxon>Pseudomonadales</taxon>
        <taxon>Pseudomonadaceae</taxon>
        <taxon>Pseudomonas</taxon>
    </lineage>
</organism>
<dbReference type="PANTHER" id="PTHR30288:SF0">
    <property type="entry name" value="FLAGELLAR HOOK-ASSOCIATED PROTEIN 2"/>
    <property type="match status" value="1"/>
</dbReference>